<keyword evidence="9" id="KW-0472">Membrane</keyword>
<feature type="active site" description="Nucleophile" evidence="8">
    <location>
        <position position="202"/>
    </location>
</feature>
<feature type="transmembrane region" description="Helical" evidence="9">
    <location>
        <begin position="21"/>
        <end position="47"/>
    </location>
</feature>
<organism evidence="11 12">
    <name type="scientific">Cotesia glomerata</name>
    <name type="common">Lepidopteran parasitic wasp</name>
    <name type="synonym">Apanteles glomeratus</name>
    <dbReference type="NCBI Taxonomy" id="32391"/>
    <lineage>
        <taxon>Eukaryota</taxon>
        <taxon>Metazoa</taxon>
        <taxon>Ecdysozoa</taxon>
        <taxon>Arthropoda</taxon>
        <taxon>Hexapoda</taxon>
        <taxon>Insecta</taxon>
        <taxon>Pterygota</taxon>
        <taxon>Neoptera</taxon>
        <taxon>Endopterygota</taxon>
        <taxon>Hymenoptera</taxon>
        <taxon>Apocrita</taxon>
        <taxon>Ichneumonoidea</taxon>
        <taxon>Braconidae</taxon>
        <taxon>Microgastrinae</taxon>
        <taxon>Cotesia</taxon>
    </lineage>
</organism>
<keyword evidence="9" id="KW-1133">Transmembrane helix</keyword>
<evidence type="ECO:0000256" key="3">
    <source>
        <dbReference type="ARBA" id="ARBA00022801"/>
    </source>
</evidence>
<keyword evidence="3 7" id="KW-0378">Hydrolase</keyword>
<keyword evidence="12" id="KW-1185">Reference proteome</keyword>
<dbReference type="GO" id="GO:0016788">
    <property type="term" value="F:hydrolase activity, acting on ester bonds"/>
    <property type="evidence" value="ECO:0007669"/>
    <property type="project" value="InterPro"/>
</dbReference>
<protein>
    <recommendedName>
        <fullName evidence="7">Lipase</fullName>
    </recommendedName>
</protein>
<accession>A0AAV7IUI7</accession>
<gene>
    <name evidence="11" type="ORF">KQX54_013389</name>
</gene>
<evidence type="ECO:0000256" key="6">
    <source>
        <dbReference type="ARBA" id="ARBA00023180"/>
    </source>
</evidence>
<keyword evidence="6" id="KW-0325">Glycoprotein</keyword>
<feature type="domain" description="Partial AB-hydrolase lipase" evidence="10">
    <location>
        <begin position="74"/>
        <end position="126"/>
    </location>
</feature>
<dbReference type="InterPro" id="IPR025483">
    <property type="entry name" value="Lipase_euk"/>
</dbReference>
<evidence type="ECO:0000313" key="11">
    <source>
        <dbReference type="EMBL" id="KAH0557978.1"/>
    </source>
</evidence>
<evidence type="ECO:0000256" key="8">
    <source>
        <dbReference type="PIRSR" id="PIRSR000862-1"/>
    </source>
</evidence>
<dbReference type="InterPro" id="IPR006693">
    <property type="entry name" value="AB_hydrolase_lipase"/>
</dbReference>
<keyword evidence="4 7" id="KW-0442">Lipid degradation</keyword>
<dbReference type="PIRSF" id="PIRSF000862">
    <property type="entry name" value="Steryl_ester_lip"/>
    <property type="match status" value="1"/>
</dbReference>
<dbReference type="InterPro" id="IPR029058">
    <property type="entry name" value="AB_hydrolase_fold"/>
</dbReference>
<keyword evidence="9" id="KW-0812">Transmembrane</keyword>
<feature type="active site" description="Charge relay system" evidence="8">
    <location>
        <position position="375"/>
    </location>
</feature>
<feature type="active site" description="Charge relay system" evidence="8">
    <location>
        <position position="406"/>
    </location>
</feature>
<sequence>MIFDKLVNKSKMMYIMYCDNYLIQLIILSIIINITSALSVIDVITFFPNSFADVPSSLNDNVIDYNPDVDLPAEDMIKRAGYSAEVHVVETDDGYLLSLHRIPGKPGAKPIFLQHGLLGSSADWIIPGKGHSLAYLLSDVGYDVWLGNIRGNTYSRAHINLSPHDSQFWNFSFHEMGIYDVPAAVSYIVEKTNMSLVYIGHSMGTTMGYVMASERPEIAEKIKVMISLAPIGFMSHLKSPVRIVAPFANDIKLVAHFLGVDEFLPQNIFIKYLAKYGCELVTIEKEICKNSIFAISGFDDAQFNQTWLPVILSHTPAGASTKTMVHYAQEIVSGRFQQYDYGAKKNFELYNSTYPPEYNLSKIQVPIVFFYADNDWLAAPEDVQNLYSKLPRTYGLHRINFTKFNHLDFLWGIDAKQLLYNDIIDLINKYDNLLLF</sequence>
<reference evidence="11 12" key="1">
    <citation type="journal article" date="2021" name="J. Hered.">
        <title>A chromosome-level genome assembly of the parasitoid wasp, Cotesia glomerata (Hymenoptera: Braconidae).</title>
        <authorList>
            <person name="Pinto B.J."/>
            <person name="Weis J.J."/>
            <person name="Gamble T."/>
            <person name="Ode P.J."/>
            <person name="Paul R."/>
            <person name="Zaspel J.M."/>
        </authorList>
    </citation>
    <scope>NUCLEOTIDE SEQUENCE [LARGE SCALE GENOMIC DNA]</scope>
    <source>
        <strain evidence="11">CgM1</strain>
    </source>
</reference>
<evidence type="ECO:0000259" key="10">
    <source>
        <dbReference type="Pfam" id="PF04083"/>
    </source>
</evidence>
<dbReference type="Gene3D" id="3.40.50.1820">
    <property type="entry name" value="alpha/beta hydrolase"/>
    <property type="match status" value="1"/>
</dbReference>
<dbReference type="FunFam" id="3.40.50.1820:FF:000021">
    <property type="entry name" value="Lipase"/>
    <property type="match status" value="1"/>
</dbReference>
<dbReference type="AlphaFoldDB" id="A0AAV7IUI7"/>
<evidence type="ECO:0000256" key="9">
    <source>
        <dbReference type="SAM" id="Phobius"/>
    </source>
</evidence>
<evidence type="ECO:0000313" key="12">
    <source>
        <dbReference type="Proteomes" id="UP000826195"/>
    </source>
</evidence>
<comment type="similarity">
    <text evidence="1 7">Belongs to the AB hydrolase superfamily. Lipase family.</text>
</comment>
<evidence type="ECO:0000256" key="4">
    <source>
        <dbReference type="ARBA" id="ARBA00022963"/>
    </source>
</evidence>
<dbReference type="PANTHER" id="PTHR11005">
    <property type="entry name" value="LYSOSOMAL ACID LIPASE-RELATED"/>
    <property type="match status" value="1"/>
</dbReference>
<keyword evidence="2" id="KW-0732">Signal</keyword>
<proteinExistence type="inferred from homology"/>
<evidence type="ECO:0000256" key="5">
    <source>
        <dbReference type="ARBA" id="ARBA00023098"/>
    </source>
</evidence>
<evidence type="ECO:0000256" key="1">
    <source>
        <dbReference type="ARBA" id="ARBA00010701"/>
    </source>
</evidence>
<dbReference type="GO" id="GO:0016042">
    <property type="term" value="P:lipid catabolic process"/>
    <property type="evidence" value="ECO:0007669"/>
    <property type="project" value="UniProtKB-KW"/>
</dbReference>
<dbReference type="EMBL" id="JAHXZJ010000747">
    <property type="protein sequence ID" value="KAH0557978.1"/>
    <property type="molecule type" value="Genomic_DNA"/>
</dbReference>
<dbReference type="SUPFAM" id="SSF53474">
    <property type="entry name" value="alpha/beta-Hydrolases"/>
    <property type="match status" value="1"/>
</dbReference>
<name>A0AAV7IUI7_COTGL</name>
<comment type="caution">
    <text evidence="11">The sequence shown here is derived from an EMBL/GenBank/DDBJ whole genome shotgun (WGS) entry which is preliminary data.</text>
</comment>
<dbReference type="Pfam" id="PF04083">
    <property type="entry name" value="Abhydro_lipase"/>
    <property type="match status" value="1"/>
</dbReference>
<keyword evidence="5" id="KW-0443">Lipid metabolism</keyword>
<evidence type="ECO:0000256" key="2">
    <source>
        <dbReference type="ARBA" id="ARBA00022729"/>
    </source>
</evidence>
<dbReference type="Proteomes" id="UP000826195">
    <property type="component" value="Unassembled WGS sequence"/>
</dbReference>
<evidence type="ECO:0000256" key="7">
    <source>
        <dbReference type="PIRNR" id="PIRNR000862"/>
    </source>
</evidence>